<evidence type="ECO:0000313" key="2">
    <source>
        <dbReference type="Proteomes" id="UP001638806"/>
    </source>
</evidence>
<proteinExistence type="predicted"/>
<dbReference type="EMBL" id="JBGNUJ010000012">
    <property type="protein sequence ID" value="KAL3952827.1"/>
    <property type="molecule type" value="Genomic_DNA"/>
</dbReference>
<sequence>MEKPFRCPECWRGFGRRDLLRRHHQKMHESTSGALPSRRRICKDGEAGIVTGTNLAVGSLCASTNAVTYVEAVPKTAPASTSVEYGVIDHSCCRPYVDFLCPTAERVQIDMSAAHTRGGISGAPPGLPELETLDRVFDGFDAIMQTAGLLLPTCNPLFGLLCSAWRGRYSCPMRQPILCFSLQH</sequence>
<protein>
    <submittedName>
        <fullName evidence="1">Uncharacterized protein</fullName>
    </submittedName>
</protein>
<accession>A0ACC4D9K1</accession>
<evidence type="ECO:0000313" key="1">
    <source>
        <dbReference type="EMBL" id="KAL3952827.1"/>
    </source>
</evidence>
<organism evidence="1 2">
    <name type="scientific">Purpureocillium lilacinum</name>
    <name type="common">Paecilomyces lilacinus</name>
    <dbReference type="NCBI Taxonomy" id="33203"/>
    <lineage>
        <taxon>Eukaryota</taxon>
        <taxon>Fungi</taxon>
        <taxon>Dikarya</taxon>
        <taxon>Ascomycota</taxon>
        <taxon>Pezizomycotina</taxon>
        <taxon>Sordariomycetes</taxon>
        <taxon>Hypocreomycetidae</taxon>
        <taxon>Hypocreales</taxon>
        <taxon>Ophiocordycipitaceae</taxon>
        <taxon>Purpureocillium</taxon>
    </lineage>
</organism>
<reference evidence="1" key="1">
    <citation type="submission" date="2024-12" db="EMBL/GenBank/DDBJ databases">
        <title>Comparative genomics and development of molecular markers within Purpureocillium lilacinum and among Purpureocillium species.</title>
        <authorList>
            <person name="Yeh Z.-Y."/>
            <person name="Ni N.-T."/>
            <person name="Lo P.-H."/>
            <person name="Mushyakhwo K."/>
            <person name="Lin C.-F."/>
            <person name="Nai Y.-S."/>
        </authorList>
    </citation>
    <scope>NUCLEOTIDE SEQUENCE</scope>
    <source>
        <strain evidence="1">NCHU-NPUST-175</strain>
    </source>
</reference>
<keyword evidence="2" id="KW-1185">Reference proteome</keyword>
<gene>
    <name evidence="1" type="ORF">ACCO45_012770</name>
</gene>
<comment type="caution">
    <text evidence="1">The sequence shown here is derived from an EMBL/GenBank/DDBJ whole genome shotgun (WGS) entry which is preliminary data.</text>
</comment>
<name>A0ACC4D9K1_PURLI</name>
<dbReference type="Proteomes" id="UP001638806">
    <property type="component" value="Unassembled WGS sequence"/>
</dbReference>